<sequence length="109" mass="10897">MLKKAGVVAAAAAAGVMVLSAPAFAGTPGEGHWMEGHHTPHQVGVVNVNDVHALNDVHVLENVNVPVCATNNTIAGGLVAVAVNALNPTFVKDCVDGAAISHSGDHHGG</sequence>
<proteinExistence type="predicted"/>
<evidence type="ECO:0000256" key="1">
    <source>
        <dbReference type="SAM" id="SignalP"/>
    </source>
</evidence>
<organism evidence="2 3">
    <name type="scientific">Kutzneria buriramensis</name>
    <dbReference type="NCBI Taxonomy" id="1045776"/>
    <lineage>
        <taxon>Bacteria</taxon>
        <taxon>Bacillati</taxon>
        <taxon>Actinomycetota</taxon>
        <taxon>Actinomycetes</taxon>
        <taxon>Pseudonocardiales</taxon>
        <taxon>Pseudonocardiaceae</taxon>
        <taxon>Kutzneria</taxon>
    </lineage>
</organism>
<dbReference type="EMBL" id="QUNO01000011">
    <property type="protein sequence ID" value="REH41894.1"/>
    <property type="molecule type" value="Genomic_DNA"/>
</dbReference>
<reference evidence="2 3" key="1">
    <citation type="submission" date="2018-08" db="EMBL/GenBank/DDBJ databases">
        <title>Genomic Encyclopedia of Archaeal and Bacterial Type Strains, Phase II (KMG-II): from individual species to whole genera.</title>
        <authorList>
            <person name="Goeker M."/>
        </authorList>
    </citation>
    <scope>NUCLEOTIDE SEQUENCE [LARGE SCALE GENOMIC DNA]</scope>
    <source>
        <strain evidence="2 3">DSM 45791</strain>
    </source>
</reference>
<evidence type="ECO:0000313" key="2">
    <source>
        <dbReference type="EMBL" id="REH41894.1"/>
    </source>
</evidence>
<feature type="chain" id="PRO_5017551293" description="Small secreted domain DUF320" evidence="1">
    <location>
        <begin position="26"/>
        <end position="109"/>
    </location>
</feature>
<protein>
    <recommendedName>
        <fullName evidence="4">Small secreted domain DUF320</fullName>
    </recommendedName>
</protein>
<dbReference type="OrthoDB" id="3699148at2"/>
<dbReference type="RefSeq" id="WP_116177917.1">
    <property type="nucleotide sequence ID" value="NZ_CP144375.1"/>
</dbReference>
<accession>A0A3E0HBW9</accession>
<evidence type="ECO:0000313" key="3">
    <source>
        <dbReference type="Proteomes" id="UP000256269"/>
    </source>
</evidence>
<dbReference type="AlphaFoldDB" id="A0A3E0HBW9"/>
<dbReference type="Proteomes" id="UP000256269">
    <property type="component" value="Unassembled WGS sequence"/>
</dbReference>
<feature type="signal peptide" evidence="1">
    <location>
        <begin position="1"/>
        <end position="25"/>
    </location>
</feature>
<comment type="caution">
    <text evidence="2">The sequence shown here is derived from an EMBL/GenBank/DDBJ whole genome shotgun (WGS) entry which is preliminary data.</text>
</comment>
<keyword evidence="1" id="KW-0732">Signal</keyword>
<evidence type="ECO:0008006" key="4">
    <source>
        <dbReference type="Google" id="ProtNLM"/>
    </source>
</evidence>
<gene>
    <name evidence="2" type="ORF">BCF44_111198</name>
</gene>
<keyword evidence="3" id="KW-1185">Reference proteome</keyword>
<name>A0A3E0HBW9_9PSEU</name>